<dbReference type="InterPro" id="IPR011060">
    <property type="entry name" value="RibuloseP-bd_barrel"/>
</dbReference>
<keyword evidence="5 9" id="KW-0028">Amino-acid biosynthesis</keyword>
<proteinExistence type="inferred from homology"/>
<dbReference type="Proteomes" id="UP000778970">
    <property type="component" value="Unassembled WGS sequence"/>
</dbReference>
<organism evidence="11 12">
    <name type="scientific">Rhodovibrio salinarum</name>
    <dbReference type="NCBI Taxonomy" id="1087"/>
    <lineage>
        <taxon>Bacteria</taxon>
        <taxon>Pseudomonadati</taxon>
        <taxon>Pseudomonadota</taxon>
        <taxon>Alphaproteobacteria</taxon>
        <taxon>Rhodospirillales</taxon>
        <taxon>Rhodovibrionaceae</taxon>
        <taxon>Rhodovibrio</taxon>
    </lineage>
</organism>
<keyword evidence="8 9" id="KW-0413">Isomerase</keyword>
<sequence>MSVATKICGLTDADSMAAAAQAGAAYVGFIFYPPSPRYVTPQQAAALAAHAGQAVKVAVTVDLSDDELGAILETAPVDLIQLHGAETPQRVAEVRARFAKPVMKSIPVAGPDDLDRADSYAPIVDRLLFDAKPPKEKPDALPGGNALSFDWQLLAGRSWSVPWMLSGGLTVDNLAEAVEISRARAIDVSSGVEDAPGRKNPEKIRTLLAAAARLRPVA</sequence>
<dbReference type="AlphaFoldDB" id="A0A934QIL6"/>
<keyword evidence="7 9" id="KW-0057">Aromatic amino acid biosynthesis</keyword>
<dbReference type="Pfam" id="PF00697">
    <property type="entry name" value="PRAI"/>
    <property type="match status" value="1"/>
</dbReference>
<comment type="caution">
    <text evidence="11">The sequence shown here is derived from an EMBL/GenBank/DDBJ whole genome shotgun (WGS) entry which is preliminary data.</text>
</comment>
<evidence type="ECO:0000256" key="7">
    <source>
        <dbReference type="ARBA" id="ARBA00023141"/>
    </source>
</evidence>
<protein>
    <recommendedName>
        <fullName evidence="4 9">N-(5'-phosphoribosyl)anthranilate isomerase</fullName>
        <shortName evidence="9">PRAI</shortName>
        <ecNumber evidence="3 9">5.3.1.24</ecNumber>
    </recommendedName>
</protein>
<evidence type="ECO:0000256" key="4">
    <source>
        <dbReference type="ARBA" id="ARBA00022272"/>
    </source>
</evidence>
<evidence type="ECO:0000256" key="8">
    <source>
        <dbReference type="ARBA" id="ARBA00023235"/>
    </source>
</evidence>
<dbReference type="CDD" id="cd00405">
    <property type="entry name" value="PRAI"/>
    <property type="match status" value="1"/>
</dbReference>
<dbReference type="PANTHER" id="PTHR42894:SF1">
    <property type="entry name" value="N-(5'-PHOSPHORIBOSYL)ANTHRANILATE ISOMERASE"/>
    <property type="match status" value="1"/>
</dbReference>
<dbReference type="Gene3D" id="3.20.20.70">
    <property type="entry name" value="Aldolase class I"/>
    <property type="match status" value="1"/>
</dbReference>
<dbReference type="InterPro" id="IPR013785">
    <property type="entry name" value="Aldolase_TIM"/>
</dbReference>
<dbReference type="GO" id="GO:0004640">
    <property type="term" value="F:phosphoribosylanthranilate isomerase activity"/>
    <property type="evidence" value="ECO:0007669"/>
    <property type="project" value="UniProtKB-UniRule"/>
</dbReference>
<gene>
    <name evidence="9" type="primary">trpF</name>
    <name evidence="11" type="ORF">CKO21_08235</name>
</gene>
<dbReference type="InterPro" id="IPR001240">
    <property type="entry name" value="PRAI_dom"/>
</dbReference>
<evidence type="ECO:0000256" key="1">
    <source>
        <dbReference type="ARBA" id="ARBA00001164"/>
    </source>
</evidence>
<comment type="pathway">
    <text evidence="2 9">Amino-acid biosynthesis; L-tryptophan biosynthesis; L-tryptophan from chorismate: step 3/5.</text>
</comment>
<feature type="domain" description="N-(5'phosphoribosyl) anthranilate isomerase (PRAI)" evidence="10">
    <location>
        <begin position="6"/>
        <end position="208"/>
    </location>
</feature>
<dbReference type="HAMAP" id="MF_00135">
    <property type="entry name" value="PRAI"/>
    <property type="match status" value="1"/>
</dbReference>
<dbReference type="EMBL" id="NRRE01000022">
    <property type="protein sequence ID" value="MBK1697235.1"/>
    <property type="molecule type" value="Genomic_DNA"/>
</dbReference>
<evidence type="ECO:0000313" key="12">
    <source>
        <dbReference type="Proteomes" id="UP000778970"/>
    </source>
</evidence>
<dbReference type="InterPro" id="IPR044643">
    <property type="entry name" value="TrpF_fam"/>
</dbReference>
<reference evidence="11" key="2">
    <citation type="journal article" date="2020" name="Microorganisms">
        <title>Osmotic Adaptation and Compatible Solute Biosynthesis of Phototrophic Bacteria as Revealed from Genome Analyses.</title>
        <authorList>
            <person name="Imhoff J.F."/>
            <person name="Rahn T."/>
            <person name="Kunzel S."/>
            <person name="Keller A."/>
            <person name="Neulinger S.C."/>
        </authorList>
    </citation>
    <scope>NUCLEOTIDE SEQUENCE</scope>
    <source>
        <strain evidence="11">DSM 9154</strain>
    </source>
</reference>
<accession>A0A934QIL6</accession>
<evidence type="ECO:0000256" key="2">
    <source>
        <dbReference type="ARBA" id="ARBA00004664"/>
    </source>
</evidence>
<reference evidence="11" key="1">
    <citation type="submission" date="2017-08" db="EMBL/GenBank/DDBJ databases">
        <authorList>
            <person name="Imhoff J.F."/>
            <person name="Rahn T."/>
            <person name="Kuenzel S."/>
            <person name="Neulinger S.C."/>
        </authorList>
    </citation>
    <scope>NUCLEOTIDE SEQUENCE</scope>
    <source>
        <strain evidence="11">DSM 9154</strain>
    </source>
</reference>
<evidence type="ECO:0000313" key="11">
    <source>
        <dbReference type="EMBL" id="MBK1697235.1"/>
    </source>
</evidence>
<dbReference type="GO" id="GO:0000162">
    <property type="term" value="P:L-tryptophan biosynthetic process"/>
    <property type="evidence" value="ECO:0007669"/>
    <property type="project" value="UniProtKB-UniRule"/>
</dbReference>
<dbReference type="NCBIfam" id="NF002295">
    <property type="entry name" value="PRK01222.1-1"/>
    <property type="match status" value="1"/>
</dbReference>
<dbReference type="SUPFAM" id="SSF51366">
    <property type="entry name" value="Ribulose-phoshate binding barrel"/>
    <property type="match status" value="1"/>
</dbReference>
<evidence type="ECO:0000256" key="9">
    <source>
        <dbReference type="HAMAP-Rule" id="MF_00135"/>
    </source>
</evidence>
<name>A0A934QIL6_9PROT</name>
<keyword evidence="12" id="KW-1185">Reference proteome</keyword>
<dbReference type="PANTHER" id="PTHR42894">
    <property type="entry name" value="N-(5'-PHOSPHORIBOSYL)ANTHRANILATE ISOMERASE"/>
    <property type="match status" value="1"/>
</dbReference>
<comment type="catalytic activity">
    <reaction evidence="1 9">
        <text>N-(5-phospho-beta-D-ribosyl)anthranilate = 1-(2-carboxyphenylamino)-1-deoxy-D-ribulose 5-phosphate</text>
        <dbReference type="Rhea" id="RHEA:21540"/>
        <dbReference type="ChEBI" id="CHEBI:18277"/>
        <dbReference type="ChEBI" id="CHEBI:58613"/>
        <dbReference type="EC" id="5.3.1.24"/>
    </reaction>
</comment>
<comment type="similarity">
    <text evidence="9">Belongs to the TrpF family.</text>
</comment>
<evidence type="ECO:0000256" key="5">
    <source>
        <dbReference type="ARBA" id="ARBA00022605"/>
    </source>
</evidence>
<dbReference type="RefSeq" id="WP_027288259.1">
    <property type="nucleotide sequence ID" value="NZ_NRRE01000022.1"/>
</dbReference>
<evidence type="ECO:0000256" key="6">
    <source>
        <dbReference type="ARBA" id="ARBA00022822"/>
    </source>
</evidence>
<keyword evidence="6 9" id="KW-0822">Tryptophan biosynthesis</keyword>
<evidence type="ECO:0000256" key="3">
    <source>
        <dbReference type="ARBA" id="ARBA00012572"/>
    </source>
</evidence>
<evidence type="ECO:0000259" key="10">
    <source>
        <dbReference type="Pfam" id="PF00697"/>
    </source>
</evidence>
<dbReference type="EC" id="5.3.1.24" evidence="3 9"/>